<protein>
    <submittedName>
        <fullName evidence="1">Uncharacterized protein</fullName>
    </submittedName>
</protein>
<dbReference type="EMBL" id="PPEA01000835">
    <property type="protein sequence ID" value="PQM44360.1"/>
    <property type="molecule type" value="Genomic_DNA"/>
</dbReference>
<comment type="caution">
    <text evidence="1">The sequence shown here is derived from an EMBL/GenBank/DDBJ whole genome shotgun (WGS) entry which is preliminary data.</text>
</comment>
<dbReference type="Proteomes" id="UP000238296">
    <property type="component" value="Unassembled WGS sequence"/>
</dbReference>
<reference evidence="1 2" key="1">
    <citation type="journal article" date="2017" name="Int. J. Syst. Evol. Microbiol.">
        <title>Mycobacterium talmoniae sp. nov., a slowly growing mycobacterium isolated from human respiratory samples.</title>
        <authorList>
            <person name="Davidson R.M."/>
            <person name="DeGroote M.A."/>
            <person name="Marola J.L."/>
            <person name="Buss S."/>
            <person name="Jones V."/>
            <person name="McNeil M.R."/>
            <person name="Freifeld A.G."/>
            <person name="Elaine Epperson L."/>
            <person name="Hasan N.A."/>
            <person name="Jackson M."/>
            <person name="Iwen P.C."/>
            <person name="Salfinger M."/>
            <person name="Strong M."/>
        </authorList>
    </citation>
    <scope>NUCLEOTIDE SEQUENCE [LARGE SCALE GENOMIC DNA]</scope>
    <source>
        <strain evidence="1 2">ATCC BAA-2683</strain>
    </source>
</reference>
<name>A0A2S8BCH0_9MYCO</name>
<dbReference type="AlphaFoldDB" id="A0A2S8BCH0"/>
<organism evidence="1 2">
    <name type="scientific">Mycobacterium talmoniae</name>
    <dbReference type="NCBI Taxonomy" id="1858794"/>
    <lineage>
        <taxon>Bacteria</taxon>
        <taxon>Bacillati</taxon>
        <taxon>Actinomycetota</taxon>
        <taxon>Actinomycetes</taxon>
        <taxon>Mycobacteriales</taxon>
        <taxon>Mycobacteriaceae</taxon>
        <taxon>Mycobacterium</taxon>
    </lineage>
</organism>
<accession>A0A2S8BCH0</accession>
<proteinExistence type="predicted"/>
<sequence>MLTLRPRLTEVLGVDPLSEAGIRRWAGEVFAVYRDGLVGDT</sequence>
<gene>
    <name evidence="1" type="ORF">C1Y40_05485</name>
</gene>
<evidence type="ECO:0000313" key="1">
    <source>
        <dbReference type="EMBL" id="PQM44360.1"/>
    </source>
</evidence>
<evidence type="ECO:0000313" key="2">
    <source>
        <dbReference type="Proteomes" id="UP000238296"/>
    </source>
</evidence>